<dbReference type="SUPFAM" id="SSF103088">
    <property type="entry name" value="OmpA-like"/>
    <property type="match status" value="1"/>
</dbReference>
<feature type="transmembrane region" description="Helical" evidence="9">
    <location>
        <begin position="36"/>
        <end position="55"/>
    </location>
</feature>
<evidence type="ECO:0000256" key="3">
    <source>
        <dbReference type="ARBA" id="ARBA00022475"/>
    </source>
</evidence>
<keyword evidence="4 9" id="KW-0812">Transmembrane</keyword>
<dbReference type="GO" id="GO:0005886">
    <property type="term" value="C:plasma membrane"/>
    <property type="evidence" value="ECO:0007669"/>
    <property type="project" value="UniProtKB-SubCell"/>
</dbReference>
<keyword evidence="6 7" id="KW-0472">Membrane</keyword>
<evidence type="ECO:0000313" key="12">
    <source>
        <dbReference type="Proteomes" id="UP000552757"/>
    </source>
</evidence>
<evidence type="ECO:0000259" key="10">
    <source>
        <dbReference type="PROSITE" id="PS51123"/>
    </source>
</evidence>
<protein>
    <submittedName>
        <fullName evidence="11">Chemotaxis protein MotB</fullName>
    </submittedName>
</protein>
<evidence type="ECO:0000256" key="2">
    <source>
        <dbReference type="ARBA" id="ARBA00008914"/>
    </source>
</evidence>
<evidence type="ECO:0000256" key="6">
    <source>
        <dbReference type="ARBA" id="ARBA00023136"/>
    </source>
</evidence>
<name>A0A7W6DNU3_9SPHN</name>
<evidence type="ECO:0000256" key="8">
    <source>
        <dbReference type="SAM" id="MobiDB-lite"/>
    </source>
</evidence>
<comment type="caution">
    <text evidence="11">The sequence shown here is derived from an EMBL/GenBank/DDBJ whole genome shotgun (WGS) entry which is preliminary data.</text>
</comment>
<dbReference type="InterPro" id="IPR050330">
    <property type="entry name" value="Bact_OuterMem_StrucFunc"/>
</dbReference>
<dbReference type="InterPro" id="IPR006665">
    <property type="entry name" value="OmpA-like"/>
</dbReference>
<gene>
    <name evidence="11" type="ORF">GGR44_002072</name>
</gene>
<dbReference type="Gene3D" id="3.30.1330.60">
    <property type="entry name" value="OmpA-like domain"/>
    <property type="match status" value="1"/>
</dbReference>
<dbReference type="CDD" id="cd07185">
    <property type="entry name" value="OmpA_C-like"/>
    <property type="match status" value="1"/>
</dbReference>
<evidence type="ECO:0000256" key="4">
    <source>
        <dbReference type="ARBA" id="ARBA00022692"/>
    </source>
</evidence>
<organism evidence="11 12">
    <name type="scientific">Sphingobium fontiphilum</name>
    <dbReference type="NCBI Taxonomy" id="944425"/>
    <lineage>
        <taxon>Bacteria</taxon>
        <taxon>Pseudomonadati</taxon>
        <taxon>Pseudomonadota</taxon>
        <taxon>Alphaproteobacteria</taxon>
        <taxon>Sphingomonadales</taxon>
        <taxon>Sphingomonadaceae</taxon>
        <taxon>Sphingobium</taxon>
    </lineage>
</organism>
<evidence type="ECO:0000256" key="1">
    <source>
        <dbReference type="ARBA" id="ARBA00004162"/>
    </source>
</evidence>
<proteinExistence type="inferred from homology"/>
<dbReference type="Pfam" id="PF13677">
    <property type="entry name" value="MotB_plug"/>
    <property type="match status" value="1"/>
</dbReference>
<dbReference type="AlphaFoldDB" id="A0A7W6DNU3"/>
<evidence type="ECO:0000256" key="9">
    <source>
        <dbReference type="SAM" id="Phobius"/>
    </source>
</evidence>
<reference evidence="11 12" key="1">
    <citation type="submission" date="2020-08" db="EMBL/GenBank/DDBJ databases">
        <title>Genomic Encyclopedia of Type Strains, Phase IV (KMG-IV): sequencing the most valuable type-strain genomes for metagenomic binning, comparative biology and taxonomic classification.</title>
        <authorList>
            <person name="Goeker M."/>
        </authorList>
    </citation>
    <scope>NUCLEOTIDE SEQUENCE [LARGE SCALE GENOMIC DNA]</scope>
    <source>
        <strain evidence="11 12">DSM 29348</strain>
    </source>
</reference>
<feature type="region of interest" description="Disordered" evidence="8">
    <location>
        <begin position="323"/>
        <end position="350"/>
    </location>
</feature>
<dbReference type="PANTHER" id="PTHR30329:SF21">
    <property type="entry name" value="LIPOPROTEIN YIAD-RELATED"/>
    <property type="match status" value="1"/>
</dbReference>
<accession>A0A7W6DNU3</accession>
<feature type="region of interest" description="Disordered" evidence="8">
    <location>
        <begin position="104"/>
        <end position="127"/>
    </location>
</feature>
<comment type="subcellular location">
    <subcellularLocation>
        <location evidence="1">Cell membrane</location>
        <topology evidence="1">Single-pass membrane protein</topology>
    </subcellularLocation>
</comment>
<comment type="similarity">
    <text evidence="2">Belongs to the MotB family.</text>
</comment>
<dbReference type="Proteomes" id="UP000552757">
    <property type="component" value="Unassembled WGS sequence"/>
</dbReference>
<dbReference type="PROSITE" id="PS51123">
    <property type="entry name" value="OMPA_2"/>
    <property type="match status" value="1"/>
</dbReference>
<dbReference type="InterPro" id="IPR036737">
    <property type="entry name" value="OmpA-like_sf"/>
</dbReference>
<keyword evidence="5 9" id="KW-1133">Transmembrane helix</keyword>
<evidence type="ECO:0000313" key="11">
    <source>
        <dbReference type="EMBL" id="MBB3982409.1"/>
    </source>
</evidence>
<keyword evidence="12" id="KW-1185">Reference proteome</keyword>
<evidence type="ECO:0000256" key="5">
    <source>
        <dbReference type="ARBA" id="ARBA00022989"/>
    </source>
</evidence>
<feature type="domain" description="OmpA-like" evidence="10">
    <location>
        <begin position="165"/>
        <end position="288"/>
    </location>
</feature>
<sequence length="350" mass="38202">MAEKKRGANEPEPRPIIVKKIIVEGHGGHHGGAWKVAYADFVTAMMAFFLLMWLLGATTEKQRKALADYFTPTLVELKAASAGSTGLLGGDSIMGKENYPTTGGQGNLSITIPRDASGTKEQGGKNMKAADRAKFESIKKELEARMNRRGMGKLRKNVRFTETREGLRIDLIDEADFAMFAMATDRLLPAARTLIGEVAQVLETMPNDVIVRGHTDGLPYANGRTMNNWMLSSARAEATRKALSESGIGNERFARIEGVADRDPYIKGDAYDPRNRRMSIILAWSRNGAKDAEDDGLDEETRAAVAERDDPMRLAKAQATRLDMGGTALPQGVKLMNPTAPGTENKPGKH</sequence>
<dbReference type="InterPro" id="IPR025713">
    <property type="entry name" value="MotB-like_N_dom"/>
</dbReference>
<dbReference type="RefSeq" id="WP_183955470.1">
    <property type="nucleotide sequence ID" value="NZ_JACIEB010000004.1"/>
</dbReference>
<dbReference type="Pfam" id="PF00691">
    <property type="entry name" value="OmpA"/>
    <property type="match status" value="1"/>
</dbReference>
<dbReference type="PANTHER" id="PTHR30329">
    <property type="entry name" value="STATOR ELEMENT OF FLAGELLAR MOTOR COMPLEX"/>
    <property type="match status" value="1"/>
</dbReference>
<evidence type="ECO:0000256" key="7">
    <source>
        <dbReference type="PROSITE-ProRule" id="PRU00473"/>
    </source>
</evidence>
<keyword evidence="3" id="KW-1003">Cell membrane</keyword>
<dbReference type="EMBL" id="JACIEB010000004">
    <property type="protein sequence ID" value="MBB3982409.1"/>
    <property type="molecule type" value="Genomic_DNA"/>
</dbReference>